<dbReference type="Proteomes" id="UP000001996">
    <property type="component" value="Unassembled WGS sequence"/>
</dbReference>
<evidence type="ECO:0000313" key="11">
    <source>
        <dbReference type="Proteomes" id="UP000001996"/>
    </source>
</evidence>
<dbReference type="PROSITE" id="PS50011">
    <property type="entry name" value="PROTEIN_KINASE_DOM"/>
    <property type="match status" value="1"/>
</dbReference>
<dbReference type="OMA" id="EWHYLAN"/>
<dbReference type="InterPro" id="IPR000719">
    <property type="entry name" value="Prot_kinase_dom"/>
</dbReference>
<feature type="domain" description="Protein kinase" evidence="9">
    <location>
        <begin position="285"/>
        <end position="550"/>
    </location>
</feature>
<dbReference type="FunCoup" id="A5DUH7">
    <property type="interactions" value="556"/>
</dbReference>
<accession>A5DUH7</accession>
<feature type="region of interest" description="Disordered" evidence="8">
    <location>
        <begin position="1"/>
        <end position="36"/>
    </location>
</feature>
<dbReference type="EMBL" id="CH981524">
    <property type="protein sequence ID" value="EDK42835.1"/>
    <property type="molecule type" value="Genomic_DNA"/>
</dbReference>
<dbReference type="GeneID" id="5235457"/>
<keyword evidence="3" id="KW-0418">Kinase</keyword>
<proteinExistence type="inferred from homology"/>
<evidence type="ECO:0000259" key="9">
    <source>
        <dbReference type="PROSITE" id="PS50011"/>
    </source>
</evidence>
<reference evidence="10 11" key="1">
    <citation type="journal article" date="2009" name="Nature">
        <title>Evolution of pathogenicity and sexual reproduction in eight Candida genomes.</title>
        <authorList>
            <person name="Butler G."/>
            <person name="Rasmussen M.D."/>
            <person name="Lin M.F."/>
            <person name="Santos M.A."/>
            <person name="Sakthikumar S."/>
            <person name="Munro C.A."/>
            <person name="Rheinbay E."/>
            <person name="Grabherr M."/>
            <person name="Forche A."/>
            <person name="Reedy J.L."/>
            <person name="Agrafioti I."/>
            <person name="Arnaud M.B."/>
            <person name="Bates S."/>
            <person name="Brown A.J."/>
            <person name="Brunke S."/>
            <person name="Costanzo M.C."/>
            <person name="Fitzpatrick D.A."/>
            <person name="de Groot P.W."/>
            <person name="Harris D."/>
            <person name="Hoyer L.L."/>
            <person name="Hube B."/>
            <person name="Klis F.M."/>
            <person name="Kodira C."/>
            <person name="Lennard N."/>
            <person name="Logue M.E."/>
            <person name="Martin R."/>
            <person name="Neiman A.M."/>
            <person name="Nikolaou E."/>
            <person name="Quail M.A."/>
            <person name="Quinn J."/>
            <person name="Santos M.C."/>
            <person name="Schmitzberger F.F."/>
            <person name="Sherlock G."/>
            <person name="Shah P."/>
            <person name="Silverstein K.A."/>
            <person name="Skrzypek M.S."/>
            <person name="Soll D."/>
            <person name="Staggs R."/>
            <person name="Stansfield I."/>
            <person name="Stumpf M.P."/>
            <person name="Sudbery P.E."/>
            <person name="Srikantha T."/>
            <person name="Zeng Q."/>
            <person name="Berman J."/>
            <person name="Berriman M."/>
            <person name="Heitman J."/>
            <person name="Gow N.A."/>
            <person name="Lorenz M.C."/>
            <person name="Birren B.W."/>
            <person name="Kellis M."/>
            <person name="Cuomo C.A."/>
        </authorList>
    </citation>
    <scope>NUCLEOTIDE SEQUENCE [LARGE SCALE GENOMIC DNA]</scope>
    <source>
        <strain evidence="11">ATCC 11503 / BCRC 21390 / CBS 2605 / JCM 1781 / NBRC 1676 / NRRL YB-4239</strain>
    </source>
</reference>
<keyword evidence="4 7" id="KW-0067">ATP-binding</keyword>
<dbReference type="InParanoid" id="A5DUH7"/>
<feature type="binding site" evidence="7">
    <location>
        <position position="316"/>
    </location>
    <ligand>
        <name>ATP</name>
        <dbReference type="ChEBI" id="CHEBI:30616"/>
    </ligand>
</feature>
<evidence type="ECO:0000313" key="10">
    <source>
        <dbReference type="EMBL" id="EDK42835.1"/>
    </source>
</evidence>
<dbReference type="PROSITE" id="PS00108">
    <property type="entry name" value="PROTEIN_KINASE_ST"/>
    <property type="match status" value="1"/>
</dbReference>
<feature type="region of interest" description="Disordered" evidence="8">
    <location>
        <begin position="94"/>
        <end position="244"/>
    </location>
</feature>
<dbReference type="STRING" id="379508.A5DUH7"/>
<dbReference type="GO" id="GO:0004708">
    <property type="term" value="F:MAP kinase kinase activity"/>
    <property type="evidence" value="ECO:0007669"/>
    <property type="project" value="UniProtKB-EC"/>
</dbReference>
<dbReference type="AlphaFoldDB" id="A5DUH7"/>
<dbReference type="GO" id="GO:0030447">
    <property type="term" value="P:filamentous growth"/>
    <property type="evidence" value="ECO:0007669"/>
    <property type="project" value="UniProtKB-ARBA"/>
</dbReference>
<keyword evidence="2 7" id="KW-0547">Nucleotide-binding</keyword>
<organism evidence="10 11">
    <name type="scientific">Lodderomyces elongisporus (strain ATCC 11503 / CBS 2605 / JCM 1781 / NBRC 1676 / NRRL YB-4239)</name>
    <name type="common">Yeast</name>
    <name type="synonym">Saccharomyces elongisporus</name>
    <dbReference type="NCBI Taxonomy" id="379508"/>
    <lineage>
        <taxon>Eukaryota</taxon>
        <taxon>Fungi</taxon>
        <taxon>Dikarya</taxon>
        <taxon>Ascomycota</taxon>
        <taxon>Saccharomycotina</taxon>
        <taxon>Pichiomycetes</taxon>
        <taxon>Debaryomycetaceae</taxon>
        <taxon>Candida/Lodderomyces clade</taxon>
        <taxon>Lodderomyces</taxon>
    </lineage>
</organism>
<dbReference type="GO" id="GO:0005524">
    <property type="term" value="F:ATP binding"/>
    <property type="evidence" value="ECO:0007669"/>
    <property type="project" value="UniProtKB-UniRule"/>
</dbReference>
<dbReference type="Gene3D" id="3.30.200.20">
    <property type="entry name" value="Phosphorylase Kinase, domain 1"/>
    <property type="match status" value="1"/>
</dbReference>
<evidence type="ECO:0000256" key="5">
    <source>
        <dbReference type="ARBA" id="ARBA00038035"/>
    </source>
</evidence>
<dbReference type="FunFam" id="1.10.510.10:FF:000263">
    <property type="entry name" value="MAP kinase skh1/pek1"/>
    <property type="match status" value="1"/>
</dbReference>
<dbReference type="VEuPathDB" id="FungiDB:LELG_01013"/>
<evidence type="ECO:0000256" key="1">
    <source>
        <dbReference type="ARBA" id="ARBA00022679"/>
    </source>
</evidence>
<comment type="similarity">
    <text evidence="5">Belongs to the protein kinase superfamily. STE Ser/Thr protein kinase family. MAP kinase kinase subfamily.</text>
</comment>
<feature type="compositionally biased region" description="Basic and acidic residues" evidence="8">
    <location>
        <begin position="166"/>
        <end position="181"/>
    </location>
</feature>
<evidence type="ECO:0000256" key="4">
    <source>
        <dbReference type="ARBA" id="ARBA00022840"/>
    </source>
</evidence>
<dbReference type="EC" id="2.7.12.2" evidence="6"/>
<evidence type="ECO:0000256" key="8">
    <source>
        <dbReference type="SAM" id="MobiDB-lite"/>
    </source>
</evidence>
<dbReference type="KEGG" id="lel:PVL30_000977"/>
<dbReference type="InterPro" id="IPR008271">
    <property type="entry name" value="Ser/Thr_kinase_AS"/>
</dbReference>
<dbReference type="InterPro" id="IPR017441">
    <property type="entry name" value="Protein_kinase_ATP_BS"/>
</dbReference>
<dbReference type="GO" id="GO:0000196">
    <property type="term" value="P:cell integrity MAPK cascade"/>
    <property type="evidence" value="ECO:0007669"/>
    <property type="project" value="TreeGrafter"/>
</dbReference>
<dbReference type="HOGENOM" id="CLU_000288_63_23_1"/>
<sequence>MSGIPLFNVPNTKRAFNSPALPSLSIPESHNNTKPPRLLLNTNNTKTNSDCYKSINNNLNNLNNNLNNNNNDAFESHFAQALNLNQVEHRDDFTAPKNVDNQTTFPAVPPQRPQIVNVNSTSSSSSMSSTTPVTAQSIASSSSSTKLKRKPPPRSTTDHSQQIGNEGHDGKLKAKEQRNKEEEAEDREEEEEEEEEKDDDNDDDDDMKDEENCEKGQKGEDTAVRSKEQEVEISGNNTLETRPNYENIDNRARNPLPIANNIRKYMYLEDIKPYEWHYLANNNQIKKVGSLGEGNGGAVTKCYILQMPTRPLFALKLIITDPEPQIQKQIFRELEIARKYQHQNIVKYYGTFLQEKQSMIGITMEYMDGKSLDAIYKEVLKRDPTNRINEKVLGKIANSILNGLDYLHLKNIIHRDIKPSNVLLDTKGAVKLCDFGVSGEAVNSLASTFVGTQYYMAPERIMGKDYSISSDIWSLGMSMLEVANGKFPIDLSLGPIEVVEMVLRSELLLKDSEIDNIHWTFEFKRFISRCLIKDSKRRPIPREMLAHDEWCVSQLKEKVKMDKFVKVVWKLNE</sequence>
<dbReference type="InterPro" id="IPR011009">
    <property type="entry name" value="Kinase-like_dom_sf"/>
</dbReference>
<dbReference type="SMART" id="SM00220">
    <property type="entry name" value="S_TKc"/>
    <property type="match status" value="1"/>
</dbReference>
<dbReference type="eggNOG" id="KOG0581">
    <property type="taxonomic scope" value="Eukaryota"/>
</dbReference>
<protein>
    <recommendedName>
        <fullName evidence="6">mitogen-activated protein kinase kinase</fullName>
        <ecNumber evidence="6">2.7.12.2</ecNumber>
    </recommendedName>
</protein>
<evidence type="ECO:0000256" key="7">
    <source>
        <dbReference type="PROSITE-ProRule" id="PRU10141"/>
    </source>
</evidence>
<dbReference type="SUPFAM" id="SSF56112">
    <property type="entry name" value="Protein kinase-like (PK-like)"/>
    <property type="match status" value="1"/>
</dbReference>
<dbReference type="Gene3D" id="1.10.510.10">
    <property type="entry name" value="Transferase(Phosphotransferase) domain 1"/>
    <property type="match status" value="1"/>
</dbReference>
<dbReference type="OrthoDB" id="10252354at2759"/>
<dbReference type="Pfam" id="PF00069">
    <property type="entry name" value="Pkinase"/>
    <property type="match status" value="1"/>
</dbReference>
<dbReference type="GO" id="GO:0060237">
    <property type="term" value="P:regulation of fungal-type cell wall organization"/>
    <property type="evidence" value="ECO:0007669"/>
    <property type="project" value="TreeGrafter"/>
</dbReference>
<evidence type="ECO:0000256" key="2">
    <source>
        <dbReference type="ARBA" id="ARBA00022741"/>
    </source>
</evidence>
<keyword evidence="1" id="KW-0808">Transferase</keyword>
<dbReference type="PANTHER" id="PTHR48013">
    <property type="entry name" value="DUAL SPECIFICITY MITOGEN-ACTIVATED PROTEIN KINASE KINASE 5-RELATED"/>
    <property type="match status" value="1"/>
</dbReference>
<dbReference type="PROSITE" id="PS00107">
    <property type="entry name" value="PROTEIN_KINASE_ATP"/>
    <property type="match status" value="1"/>
</dbReference>
<name>A5DUH7_LODEL</name>
<feature type="compositionally biased region" description="Acidic residues" evidence="8">
    <location>
        <begin position="182"/>
        <end position="212"/>
    </location>
</feature>
<evidence type="ECO:0000256" key="3">
    <source>
        <dbReference type="ARBA" id="ARBA00022777"/>
    </source>
</evidence>
<feature type="compositionally biased region" description="Low complexity" evidence="8">
    <location>
        <begin position="120"/>
        <end position="131"/>
    </location>
</feature>
<gene>
    <name evidence="10" type="ORF">LELG_01013</name>
</gene>
<evidence type="ECO:0000256" key="6">
    <source>
        <dbReference type="ARBA" id="ARBA00038999"/>
    </source>
</evidence>
<feature type="compositionally biased region" description="Basic and acidic residues" evidence="8">
    <location>
        <begin position="213"/>
        <end position="230"/>
    </location>
</feature>
<keyword evidence="11" id="KW-1185">Reference proteome</keyword>
<dbReference type="PANTHER" id="PTHR48013:SF6">
    <property type="entry name" value="MAP KINASE KINASE MKK1_SSP32-RELATED"/>
    <property type="match status" value="1"/>
</dbReference>